<dbReference type="AlphaFoldDB" id="A0A974GZH6"/>
<keyword evidence="7 11" id="KW-0472">Membrane</keyword>
<reference evidence="14" key="1">
    <citation type="submission" date="2016-05" db="EMBL/GenBank/DDBJ databases">
        <title>WGS assembly of Xenopus laevis.</title>
        <authorList>
            <person name="Session A."/>
            <person name="Uno Y."/>
            <person name="Kwon T."/>
            <person name="Chapman J."/>
            <person name="Toyoda A."/>
            <person name="Takahashi S."/>
            <person name="Fukui A."/>
            <person name="Hikosaka A."/>
            <person name="Putnam N."/>
            <person name="Stites J."/>
            <person name="Van Heeringen S."/>
            <person name="Quigley I."/>
            <person name="Heinz S."/>
            <person name="Hellsten U."/>
            <person name="Lyons J."/>
            <person name="Suzuki A."/>
            <person name="Kondo M."/>
            <person name="Ogino H."/>
            <person name="Ochi H."/>
            <person name="Bogdanovic O."/>
            <person name="Lister R."/>
            <person name="Georgiou G."/>
            <person name="Paranjpe S."/>
            <person name="Van Kruijsbergen I."/>
            <person name="Mozaffari S."/>
            <person name="Shu S."/>
            <person name="Schmutz J."/>
            <person name="Jenkins J."/>
            <person name="Grimwood J."/>
            <person name="Carlson J."/>
            <person name="Mitros T."/>
            <person name="Simakov O."/>
            <person name="Heald R."/>
            <person name="Miller K."/>
            <person name="Haudenschild C."/>
            <person name="Kuroki Y."/>
            <person name="Tanaka T."/>
            <person name="Michiue T."/>
            <person name="Watanabe M."/>
            <person name="Kinoshita T."/>
            <person name="Ohta Y."/>
            <person name="Mawaribuchi S."/>
            <person name="Suzuki Y."/>
            <person name="Haramoto Y."/>
            <person name="Yamamoto T."/>
            <person name="Takagi C."/>
            <person name="Kitzman J."/>
            <person name="Shendure J."/>
            <person name="Nakayama T."/>
            <person name="Izutsu Y."/>
            <person name="Robert J."/>
            <person name="Dichmann D."/>
            <person name="Flajnik M."/>
            <person name="Houston D."/>
            <person name="Marcotte E."/>
            <person name="Wallingford J."/>
            <person name="Ito Y."/>
            <person name="Asashima M."/>
            <person name="Ueno N."/>
            <person name="Matsuda Y."/>
            <person name="Jan Veenstra G."/>
            <person name="Fujiyama A."/>
            <person name="Harland R."/>
            <person name="Taira M."/>
            <person name="Rokhsar D.S."/>
        </authorList>
    </citation>
    <scope>NUCLEOTIDE SEQUENCE</scope>
    <source>
        <strain evidence="14">J</strain>
        <tissue evidence="14">Blood</tissue>
    </source>
</reference>
<evidence type="ECO:0000256" key="12">
    <source>
        <dbReference type="SAM" id="SignalP"/>
    </source>
</evidence>
<evidence type="ECO:0000259" key="13">
    <source>
        <dbReference type="PROSITE" id="PS50259"/>
    </source>
</evidence>
<dbReference type="PRINTS" id="PR01535">
    <property type="entry name" value="VOMERONASL2R"/>
</dbReference>
<dbReference type="Pfam" id="PF07562">
    <property type="entry name" value="NCD3G"/>
    <property type="match status" value="1"/>
</dbReference>
<dbReference type="InterPro" id="IPR028082">
    <property type="entry name" value="Peripla_BP_I"/>
</dbReference>
<sequence length="830" mass="93897">MALNILFRVLIYVVSVRCVGYCHSGCKLKIIKALEDYEYIKEGDIMIGGVITVNAFANHYYSMDDKFITCFKPSIQNYKYLLDFRYFINKFNKTLFLKQNITLGYHIYDSCGDVYKAQRSILQILSGLRDPIPNYSCVGKRNIVGFIGDLTSVTTIPIAHILSVLGYSQVSYGATDPFLSDRTTFPFFFRTVQSDDGQFIVLTQLLKYFGWTWVGIIKTNDINGIIQQSSTGVVIFCGTINMNSVDHLRELSDISSEKTFIFTSNFLFFSYALGFALELFNGSLVFVQNKAEYNKNDQSFRQFLASVHPSIFPEDKLLEVIWMLHHSCIAQNTSTILLHKRLYPKHLPNCTGEEQLTDIEAFNQELHTSNMLIAAHALSFASGLMHFMQTLHNKPTAERNKKVIQFRYQLHHVLKGMKFPMQGPFMKSFDLHGELVSSYQVINVYVQPNQFIAIAKVGHYIPWAPLDERLHITLDAIKWKTKNNKIPRAQCSDNCLRGFRKATKPGAPFCCYDCVLCSEGEISNITDSKNCIRCPDLESPNEKRNQCIAKSIEFLSYNDVISELFSFISLVLVVLILLILGVFISHWNTTIVRANNRSLSFLLLVSIKLSFLSVFLFLGRPVDINCMLRNITFGITFSIAISSLLAKTIMVYVAFKATKPGSSWRKWVGANMSNSVVLFCSSIQIIICMTWLAISPPFQELDLHTYPGTIIIQCNEGSAIGFYSVIGYMGLLAAVSFVLAFLARTLPDSFNEAKYITFSMLLFCSVWITMIPAYLSTKGKNTVCVEIFAILTSSAGLLFCIFLPKCYIILFKPEINTKSHVIGNKALYST</sequence>
<dbReference type="InterPro" id="IPR017979">
    <property type="entry name" value="GPCR_3_CS"/>
</dbReference>
<keyword evidence="2" id="KW-1003">Cell membrane</keyword>
<dbReference type="InterPro" id="IPR011500">
    <property type="entry name" value="GPCR_3_9-Cys_dom"/>
</dbReference>
<dbReference type="EMBL" id="KV467262">
    <property type="protein sequence ID" value="OCT56584.1"/>
    <property type="molecule type" value="Genomic_DNA"/>
</dbReference>
<keyword evidence="6" id="KW-0297">G-protein coupled receptor</keyword>
<dbReference type="SUPFAM" id="SSF53822">
    <property type="entry name" value="Periplasmic binding protein-like I"/>
    <property type="match status" value="1"/>
</dbReference>
<feature type="transmembrane region" description="Helical" evidence="11">
    <location>
        <begin position="631"/>
        <end position="655"/>
    </location>
</feature>
<comment type="subcellular location">
    <subcellularLocation>
        <location evidence="1">Cell membrane</location>
        <topology evidence="1">Multi-pass membrane protein</topology>
    </subcellularLocation>
</comment>
<dbReference type="FunFam" id="3.40.50.2300:FF:000728">
    <property type="entry name" value="Uncharacterized protein"/>
    <property type="match status" value="1"/>
</dbReference>
<evidence type="ECO:0000256" key="5">
    <source>
        <dbReference type="ARBA" id="ARBA00022989"/>
    </source>
</evidence>
<keyword evidence="10" id="KW-0807">Transducer</keyword>
<dbReference type="FunFam" id="2.10.50.30:FF:000003">
    <property type="entry name" value="Vomeronasal 2, receptor 120"/>
    <property type="match status" value="1"/>
</dbReference>
<evidence type="ECO:0000256" key="8">
    <source>
        <dbReference type="ARBA" id="ARBA00023170"/>
    </source>
</evidence>
<dbReference type="PROSITE" id="PS50259">
    <property type="entry name" value="G_PROTEIN_RECEP_F3_4"/>
    <property type="match status" value="1"/>
</dbReference>
<feature type="domain" description="G-protein coupled receptors family 3 profile" evidence="13">
    <location>
        <begin position="561"/>
        <end position="825"/>
    </location>
</feature>
<keyword evidence="4 12" id="KW-0732">Signal</keyword>
<evidence type="ECO:0000313" key="14">
    <source>
        <dbReference type="EMBL" id="OCT56584.1"/>
    </source>
</evidence>
<feature type="transmembrane region" description="Helical" evidence="11">
    <location>
        <begin position="599"/>
        <end position="619"/>
    </location>
</feature>
<dbReference type="InterPro" id="IPR017978">
    <property type="entry name" value="GPCR_3_C"/>
</dbReference>
<dbReference type="GO" id="GO:0004930">
    <property type="term" value="F:G protein-coupled receptor activity"/>
    <property type="evidence" value="ECO:0007669"/>
    <property type="project" value="UniProtKB-KW"/>
</dbReference>
<dbReference type="Pfam" id="PF00003">
    <property type="entry name" value="7tm_3"/>
    <property type="match status" value="1"/>
</dbReference>
<feature type="transmembrane region" description="Helical" evidence="11">
    <location>
        <begin position="564"/>
        <end position="587"/>
    </location>
</feature>
<accession>A0A974GZH6</accession>
<protein>
    <recommendedName>
        <fullName evidence="13">G-protein coupled receptors family 3 profile domain-containing protein</fullName>
    </recommendedName>
</protein>
<dbReference type="PRINTS" id="PR00248">
    <property type="entry name" value="GPCRMGR"/>
</dbReference>
<dbReference type="Pfam" id="PF01094">
    <property type="entry name" value="ANF_receptor"/>
    <property type="match status" value="1"/>
</dbReference>
<evidence type="ECO:0000256" key="7">
    <source>
        <dbReference type="ARBA" id="ARBA00023136"/>
    </source>
</evidence>
<feature type="transmembrane region" description="Helical" evidence="11">
    <location>
        <begin position="725"/>
        <end position="743"/>
    </location>
</feature>
<feature type="transmembrane region" description="Helical" evidence="11">
    <location>
        <begin position="676"/>
        <end position="694"/>
    </location>
</feature>
<evidence type="ECO:0000256" key="6">
    <source>
        <dbReference type="ARBA" id="ARBA00023040"/>
    </source>
</evidence>
<dbReference type="Proteomes" id="UP000694892">
    <property type="component" value="Unassembled WGS sequence"/>
</dbReference>
<feature type="transmembrane region" description="Helical" evidence="11">
    <location>
        <begin position="787"/>
        <end position="810"/>
    </location>
</feature>
<dbReference type="CDD" id="cd15283">
    <property type="entry name" value="7tmC_V2R_pheromone"/>
    <property type="match status" value="1"/>
</dbReference>
<evidence type="ECO:0000256" key="3">
    <source>
        <dbReference type="ARBA" id="ARBA00022692"/>
    </source>
</evidence>
<name>A0A974GZH6_XENLA</name>
<dbReference type="InterPro" id="IPR038550">
    <property type="entry name" value="GPCR_3_9-Cys_sf"/>
</dbReference>
<dbReference type="Gene3D" id="3.40.50.2300">
    <property type="match status" value="4"/>
</dbReference>
<keyword evidence="3 11" id="KW-0812">Transmembrane</keyword>
<evidence type="ECO:0000256" key="2">
    <source>
        <dbReference type="ARBA" id="ARBA00022475"/>
    </source>
</evidence>
<keyword evidence="8" id="KW-0675">Receptor</keyword>
<feature type="signal peptide" evidence="12">
    <location>
        <begin position="1"/>
        <end position="18"/>
    </location>
</feature>
<dbReference type="PROSITE" id="PS00981">
    <property type="entry name" value="G_PROTEIN_RECEP_F3_3"/>
    <property type="match status" value="1"/>
</dbReference>
<evidence type="ECO:0000256" key="1">
    <source>
        <dbReference type="ARBA" id="ARBA00004651"/>
    </source>
</evidence>
<proteinExistence type="predicted"/>
<keyword evidence="5 11" id="KW-1133">Transmembrane helix</keyword>
<feature type="transmembrane region" description="Helical" evidence="11">
    <location>
        <begin position="755"/>
        <end position="775"/>
    </location>
</feature>
<dbReference type="GO" id="GO:0005886">
    <property type="term" value="C:plasma membrane"/>
    <property type="evidence" value="ECO:0007669"/>
    <property type="project" value="UniProtKB-SubCell"/>
</dbReference>
<dbReference type="PANTHER" id="PTHR24061">
    <property type="entry name" value="CALCIUM-SENSING RECEPTOR-RELATED"/>
    <property type="match status" value="1"/>
</dbReference>
<dbReference type="InterPro" id="IPR004073">
    <property type="entry name" value="GPCR_3_vmron_rcpt_2"/>
</dbReference>
<evidence type="ECO:0000256" key="10">
    <source>
        <dbReference type="ARBA" id="ARBA00023224"/>
    </source>
</evidence>
<dbReference type="InterPro" id="IPR000337">
    <property type="entry name" value="GPCR_3"/>
</dbReference>
<dbReference type="PANTHER" id="PTHR24061:SF588">
    <property type="entry name" value="VOMERONASAL TYPE-2 RECEPTOR 26"/>
    <property type="match status" value="1"/>
</dbReference>
<organism evidence="14">
    <name type="scientific">Xenopus laevis</name>
    <name type="common">African clawed frog</name>
    <dbReference type="NCBI Taxonomy" id="8355"/>
    <lineage>
        <taxon>Eukaryota</taxon>
        <taxon>Metazoa</taxon>
        <taxon>Chordata</taxon>
        <taxon>Craniata</taxon>
        <taxon>Vertebrata</taxon>
        <taxon>Euteleostomi</taxon>
        <taxon>Amphibia</taxon>
        <taxon>Batrachia</taxon>
        <taxon>Anura</taxon>
        <taxon>Pipoidea</taxon>
        <taxon>Pipidae</taxon>
        <taxon>Xenopodinae</taxon>
        <taxon>Xenopus</taxon>
        <taxon>Xenopus</taxon>
    </lineage>
</organism>
<feature type="chain" id="PRO_5037501875" description="G-protein coupled receptors family 3 profile domain-containing protein" evidence="12">
    <location>
        <begin position="19"/>
        <end position="830"/>
    </location>
</feature>
<keyword evidence="9" id="KW-0325">Glycoprotein</keyword>
<gene>
    <name evidence="14" type="ORF">XELAEV_18004653mg</name>
</gene>
<evidence type="ECO:0000256" key="4">
    <source>
        <dbReference type="ARBA" id="ARBA00022729"/>
    </source>
</evidence>
<dbReference type="InterPro" id="IPR000068">
    <property type="entry name" value="GPCR_3_Ca_sens_rcpt-rel"/>
</dbReference>
<dbReference type="Gene3D" id="2.10.50.30">
    <property type="entry name" value="GPCR, family 3, nine cysteines domain"/>
    <property type="match status" value="1"/>
</dbReference>
<dbReference type="InterPro" id="IPR001828">
    <property type="entry name" value="ANF_lig-bd_rcpt"/>
</dbReference>
<evidence type="ECO:0000256" key="9">
    <source>
        <dbReference type="ARBA" id="ARBA00023180"/>
    </source>
</evidence>
<evidence type="ECO:0000256" key="11">
    <source>
        <dbReference type="SAM" id="Phobius"/>
    </source>
</evidence>